<feature type="compositionally biased region" description="Polar residues" evidence="1">
    <location>
        <begin position="113"/>
        <end position="123"/>
    </location>
</feature>
<organism evidence="2 3">
    <name type="scientific">Paxillus involutus ATCC 200175</name>
    <dbReference type="NCBI Taxonomy" id="664439"/>
    <lineage>
        <taxon>Eukaryota</taxon>
        <taxon>Fungi</taxon>
        <taxon>Dikarya</taxon>
        <taxon>Basidiomycota</taxon>
        <taxon>Agaricomycotina</taxon>
        <taxon>Agaricomycetes</taxon>
        <taxon>Agaricomycetidae</taxon>
        <taxon>Boletales</taxon>
        <taxon>Paxilineae</taxon>
        <taxon>Paxillaceae</taxon>
        <taxon>Paxillus</taxon>
    </lineage>
</organism>
<proteinExistence type="predicted"/>
<evidence type="ECO:0000313" key="2">
    <source>
        <dbReference type="EMBL" id="KIJ13516.1"/>
    </source>
</evidence>
<gene>
    <name evidence="2" type="ORF">PAXINDRAFT_13634</name>
</gene>
<feature type="region of interest" description="Disordered" evidence="1">
    <location>
        <begin position="34"/>
        <end position="55"/>
    </location>
</feature>
<name>A0A0C9U2A1_PAXIN</name>
<dbReference type="EMBL" id="KN819351">
    <property type="protein sequence ID" value="KIJ13516.1"/>
    <property type="molecule type" value="Genomic_DNA"/>
</dbReference>
<protein>
    <submittedName>
        <fullName evidence="2">Unplaced genomic scaffold PAXINscaffold_29, whole genome shotgun sequence</fullName>
    </submittedName>
</protein>
<dbReference type="Proteomes" id="UP000053647">
    <property type="component" value="Unassembled WGS sequence"/>
</dbReference>
<accession>A0A0C9U2A1</accession>
<evidence type="ECO:0000256" key="1">
    <source>
        <dbReference type="SAM" id="MobiDB-lite"/>
    </source>
</evidence>
<evidence type="ECO:0000313" key="3">
    <source>
        <dbReference type="Proteomes" id="UP000053647"/>
    </source>
</evidence>
<feature type="compositionally biased region" description="Polar residues" evidence="1">
    <location>
        <begin position="37"/>
        <end position="47"/>
    </location>
</feature>
<dbReference type="AlphaFoldDB" id="A0A0C9U2A1"/>
<sequence length="155" mass="16927">MFAPFPIQVNPRSFTSSAEPGAVTTSYRNAEARDYAASQTPTGSPSEHCSKTSFSTISTSTSIAIAPSPNNRMYRAADRGRHVTLSFVCFQLMYDSSDQNEGRVFCDRSLESPLNATSSSLPPHSSEDFSHSSRRSSSDDEDAGSGGRHHRKKRK</sequence>
<feature type="region of interest" description="Disordered" evidence="1">
    <location>
        <begin position="113"/>
        <end position="155"/>
    </location>
</feature>
<dbReference type="HOGENOM" id="CLU_1696078_0_0_1"/>
<reference evidence="3" key="2">
    <citation type="submission" date="2015-01" db="EMBL/GenBank/DDBJ databases">
        <title>Evolutionary Origins and Diversification of the Mycorrhizal Mutualists.</title>
        <authorList>
            <consortium name="DOE Joint Genome Institute"/>
            <consortium name="Mycorrhizal Genomics Consortium"/>
            <person name="Kohler A."/>
            <person name="Kuo A."/>
            <person name="Nagy L.G."/>
            <person name="Floudas D."/>
            <person name="Copeland A."/>
            <person name="Barry K.W."/>
            <person name="Cichocki N."/>
            <person name="Veneault-Fourrey C."/>
            <person name="LaButti K."/>
            <person name="Lindquist E.A."/>
            <person name="Lipzen A."/>
            <person name="Lundell T."/>
            <person name="Morin E."/>
            <person name="Murat C."/>
            <person name="Riley R."/>
            <person name="Ohm R."/>
            <person name="Sun H."/>
            <person name="Tunlid A."/>
            <person name="Henrissat B."/>
            <person name="Grigoriev I.V."/>
            <person name="Hibbett D.S."/>
            <person name="Martin F."/>
        </authorList>
    </citation>
    <scope>NUCLEOTIDE SEQUENCE [LARGE SCALE GENOMIC DNA]</scope>
    <source>
        <strain evidence="3">ATCC 200175</strain>
    </source>
</reference>
<keyword evidence="3" id="KW-1185">Reference proteome</keyword>
<reference evidence="2 3" key="1">
    <citation type="submission" date="2014-06" db="EMBL/GenBank/DDBJ databases">
        <authorList>
            <consortium name="DOE Joint Genome Institute"/>
            <person name="Kuo A."/>
            <person name="Kohler A."/>
            <person name="Nagy L.G."/>
            <person name="Floudas D."/>
            <person name="Copeland A."/>
            <person name="Barry K.W."/>
            <person name="Cichocki N."/>
            <person name="Veneault-Fourrey C."/>
            <person name="LaButti K."/>
            <person name="Lindquist E.A."/>
            <person name="Lipzen A."/>
            <person name="Lundell T."/>
            <person name="Morin E."/>
            <person name="Murat C."/>
            <person name="Sun H."/>
            <person name="Tunlid A."/>
            <person name="Henrissat B."/>
            <person name="Grigoriev I.V."/>
            <person name="Hibbett D.S."/>
            <person name="Martin F."/>
            <person name="Nordberg H.P."/>
            <person name="Cantor M.N."/>
            <person name="Hua S.X."/>
        </authorList>
    </citation>
    <scope>NUCLEOTIDE SEQUENCE [LARGE SCALE GENOMIC DNA]</scope>
    <source>
        <strain evidence="2 3">ATCC 200175</strain>
    </source>
</reference>